<keyword evidence="2" id="KW-1185">Reference proteome</keyword>
<evidence type="ECO:0000313" key="2">
    <source>
        <dbReference type="Proteomes" id="UP000600365"/>
    </source>
</evidence>
<evidence type="ECO:0000313" key="1">
    <source>
        <dbReference type="EMBL" id="GGN81229.1"/>
    </source>
</evidence>
<comment type="caution">
    <text evidence="1">The sequence shown here is derived from an EMBL/GenBank/DDBJ whole genome shotgun (WGS) entry which is preliminary data.</text>
</comment>
<reference evidence="1 2" key="1">
    <citation type="journal article" date="2014" name="Int. J. Syst. Evol. Microbiol.">
        <title>Complete genome sequence of Corynebacterium casei LMG S-19264T (=DSM 44701T), isolated from a smear-ripened cheese.</title>
        <authorList>
            <consortium name="US DOE Joint Genome Institute (JGI-PGF)"/>
            <person name="Walter F."/>
            <person name="Albersmeier A."/>
            <person name="Kalinowski J."/>
            <person name="Ruckert C."/>
        </authorList>
    </citation>
    <scope>NUCLEOTIDE SEQUENCE [LARGE SCALE GENOMIC DNA]</scope>
    <source>
        <strain evidence="1 2">CGMCC 4.7111</strain>
    </source>
</reference>
<proteinExistence type="predicted"/>
<name>A0A917Y9P4_9ACTN</name>
<sequence length="120" mass="13051">MRLEQSDGLLYVRFDGLAQLGRLSVRLTIRDDFDRFGVPSLAGGPTRDEVAGIIWGPSYLRPRCVRVAAWAWFEAVEGVLLDGGATVFGAPAASARWASCPSREAVRWCPPTRSSSGRSP</sequence>
<dbReference type="AlphaFoldDB" id="A0A917Y9P4"/>
<accession>A0A917Y9P4</accession>
<dbReference type="Proteomes" id="UP000600365">
    <property type="component" value="Unassembled WGS sequence"/>
</dbReference>
<organism evidence="1 2">
    <name type="scientific">Streptomyces albiflavescens</name>
    <dbReference type="NCBI Taxonomy" id="1623582"/>
    <lineage>
        <taxon>Bacteria</taxon>
        <taxon>Bacillati</taxon>
        <taxon>Actinomycetota</taxon>
        <taxon>Actinomycetes</taxon>
        <taxon>Kitasatosporales</taxon>
        <taxon>Streptomycetaceae</taxon>
        <taxon>Streptomyces</taxon>
    </lineage>
</organism>
<gene>
    <name evidence="1" type="ORF">GCM10011579_067550</name>
</gene>
<protein>
    <submittedName>
        <fullName evidence="1">Uncharacterized protein</fullName>
    </submittedName>
</protein>
<dbReference type="EMBL" id="BMMM01000014">
    <property type="protein sequence ID" value="GGN81229.1"/>
    <property type="molecule type" value="Genomic_DNA"/>
</dbReference>